<dbReference type="GO" id="GO:0036503">
    <property type="term" value="P:ERAD pathway"/>
    <property type="evidence" value="ECO:0007669"/>
    <property type="project" value="TreeGrafter"/>
</dbReference>
<dbReference type="Gene3D" id="3.10.20.90">
    <property type="entry name" value="Phosphatidylinositol 3-kinase Catalytic Subunit, Chain A, domain 1"/>
    <property type="match status" value="1"/>
</dbReference>
<dbReference type="AlphaFoldDB" id="A0A1E4SZU7"/>
<dbReference type="InterPro" id="IPR001012">
    <property type="entry name" value="UBX_dom"/>
</dbReference>
<accession>A0A1E4SZU7</accession>
<keyword evidence="1 2" id="KW-0175">Coiled coil</keyword>
<keyword evidence="7" id="KW-1185">Reference proteome</keyword>
<dbReference type="PANTHER" id="PTHR23322:SF1">
    <property type="entry name" value="FAS-ASSOCIATED FACTOR 2"/>
    <property type="match status" value="1"/>
</dbReference>
<feature type="coiled-coil region" evidence="2">
    <location>
        <begin position="408"/>
        <end position="435"/>
    </location>
</feature>
<reference evidence="7" key="1">
    <citation type="submission" date="2016-04" db="EMBL/GenBank/DDBJ databases">
        <title>Comparative genomics of biotechnologically important yeasts.</title>
        <authorList>
            <consortium name="DOE Joint Genome Institute"/>
            <person name="Riley R."/>
            <person name="Haridas S."/>
            <person name="Wolfe K.H."/>
            <person name="Lopes M.R."/>
            <person name="Hittinger C.T."/>
            <person name="Goker M."/>
            <person name="Salamov A."/>
            <person name="Wisecaver J."/>
            <person name="Long T.M."/>
            <person name="Aerts A.L."/>
            <person name="Barry K."/>
            <person name="Choi C."/>
            <person name="Clum A."/>
            <person name="Coughlan A.Y."/>
            <person name="Deshpande S."/>
            <person name="Douglass A.P."/>
            <person name="Hanson S.J."/>
            <person name="Klenk H.-P."/>
            <person name="Labutti K."/>
            <person name="Lapidus A."/>
            <person name="Lindquist E."/>
            <person name="Lipzen A."/>
            <person name="Meier-Kolthoff J.P."/>
            <person name="Ohm R.A."/>
            <person name="Otillar R.P."/>
            <person name="Pangilinan J."/>
            <person name="Peng Y."/>
            <person name="Rokas A."/>
            <person name="Rosa C.A."/>
            <person name="Scheuner C."/>
            <person name="Sibirny A.A."/>
            <person name="Slot J.C."/>
            <person name="Stielow J.B."/>
            <person name="Sun H."/>
            <person name="Kurtzman C.P."/>
            <person name="Blackwell M."/>
            <person name="Grigoriev I.V."/>
            <person name="Jeffries T.W."/>
        </authorList>
    </citation>
    <scope>NUCLEOTIDE SEQUENCE [LARGE SCALE GENOMIC DNA]</scope>
    <source>
        <strain evidence="7">NRRL YB-2248</strain>
    </source>
</reference>
<feature type="transmembrane region" description="Helical" evidence="4">
    <location>
        <begin position="154"/>
        <end position="172"/>
    </location>
</feature>
<dbReference type="OrthoDB" id="1026733at2759"/>
<proteinExistence type="predicted"/>
<dbReference type="CDD" id="cd01767">
    <property type="entry name" value="UBX"/>
    <property type="match status" value="1"/>
</dbReference>
<evidence type="ECO:0000313" key="6">
    <source>
        <dbReference type="EMBL" id="ODV84981.1"/>
    </source>
</evidence>
<dbReference type="GO" id="GO:0043130">
    <property type="term" value="F:ubiquitin binding"/>
    <property type="evidence" value="ECO:0007669"/>
    <property type="project" value="TreeGrafter"/>
</dbReference>
<dbReference type="STRING" id="983967.A0A1E4SZU7"/>
<dbReference type="Proteomes" id="UP000094801">
    <property type="component" value="Unassembled WGS sequence"/>
</dbReference>
<name>A0A1E4SZU7_9ASCO</name>
<dbReference type="EMBL" id="KV453854">
    <property type="protein sequence ID" value="ODV84981.1"/>
    <property type="molecule type" value="Genomic_DNA"/>
</dbReference>
<gene>
    <name evidence="6" type="ORF">CANARDRAFT_28713</name>
</gene>
<evidence type="ECO:0000313" key="7">
    <source>
        <dbReference type="Proteomes" id="UP000094801"/>
    </source>
</evidence>
<dbReference type="Gene3D" id="3.40.30.10">
    <property type="entry name" value="Glutaredoxin"/>
    <property type="match status" value="1"/>
</dbReference>
<dbReference type="InterPro" id="IPR036249">
    <property type="entry name" value="Thioredoxin-like_sf"/>
</dbReference>
<keyword evidence="4" id="KW-0812">Transmembrane</keyword>
<dbReference type="Gene3D" id="1.10.8.10">
    <property type="entry name" value="DNA helicase RuvA subunit, C-terminal domain"/>
    <property type="match status" value="1"/>
</dbReference>
<protein>
    <recommendedName>
        <fullName evidence="5">UBX domain-containing protein</fullName>
    </recommendedName>
</protein>
<dbReference type="PROSITE" id="PS50033">
    <property type="entry name" value="UBX"/>
    <property type="match status" value="1"/>
</dbReference>
<feature type="domain" description="UBX" evidence="5">
    <location>
        <begin position="452"/>
        <end position="540"/>
    </location>
</feature>
<feature type="compositionally biased region" description="Low complexity" evidence="3">
    <location>
        <begin position="59"/>
        <end position="75"/>
    </location>
</feature>
<sequence>MFSDQQDLLVQFQTITDASIPEEEQIQLLEAANWNLELAILNYFQLYPREANNHLTSQIPTTTRRSSSMSSGSRGQQIGIQDRINNFLNQFVGESQEPNTMNMPGAFPTDESITTSSRQQPSKLFKYLSKAVSYTTETVVFLIVLPLFTLYKVLGFLLLILVGLIVPIIMKIQPMKYKTVKRGCDPGDVARRFIMKFDDFIGNRAKSHLNENPLITDELTDTDSRLISQNQLLEIERPDFLECAYSQALYFAKKEYRWLLVYIHSDQNEDTPSFVNDILINKTFLQFIKEKEILIWGGDITDSESFQIANQFKINKLPFLGLLCLTVHQTPTASGVQQSAPLLSIFCKIQGLGSTKTPEANIQRVMSKLQRAYNKFNPTLVTLRAEYERQNESRNMRRVQDQAYENSLKRDKLRKIEKERQLKEAADRKKLQELEIQWLKWRKSVLLPEAIETGTFARVAIRLPNGTRIQHKFPKTASIEEIYAFVECECLGKDIEIDNDDMIQRPIGYVHEYKFNINSVYPRETLQVDSDTLIETNGLVYPNGNLIVEMITDDN</sequence>
<evidence type="ECO:0000256" key="3">
    <source>
        <dbReference type="SAM" id="MobiDB-lite"/>
    </source>
</evidence>
<dbReference type="Pfam" id="PF00789">
    <property type="entry name" value="UBX"/>
    <property type="match status" value="1"/>
</dbReference>
<dbReference type="InterPro" id="IPR006577">
    <property type="entry name" value="UAS"/>
</dbReference>
<dbReference type="SUPFAM" id="SSF52833">
    <property type="entry name" value="Thioredoxin-like"/>
    <property type="match status" value="1"/>
</dbReference>
<evidence type="ECO:0000259" key="5">
    <source>
        <dbReference type="PROSITE" id="PS50033"/>
    </source>
</evidence>
<dbReference type="SMART" id="SM00166">
    <property type="entry name" value="UBX"/>
    <property type="match status" value="1"/>
</dbReference>
<dbReference type="InterPro" id="IPR050730">
    <property type="entry name" value="UBX_domain-protein"/>
</dbReference>
<evidence type="ECO:0000256" key="1">
    <source>
        <dbReference type="ARBA" id="ARBA00023054"/>
    </source>
</evidence>
<dbReference type="InterPro" id="IPR029071">
    <property type="entry name" value="Ubiquitin-like_domsf"/>
</dbReference>
<dbReference type="PANTHER" id="PTHR23322">
    <property type="entry name" value="FAS-ASSOCIATED PROTEIN"/>
    <property type="match status" value="1"/>
</dbReference>
<dbReference type="Pfam" id="PF14555">
    <property type="entry name" value="UBA_4"/>
    <property type="match status" value="1"/>
</dbReference>
<keyword evidence="4" id="KW-0472">Membrane</keyword>
<dbReference type="InterPro" id="IPR009060">
    <property type="entry name" value="UBA-like_sf"/>
</dbReference>
<keyword evidence="4" id="KW-1133">Transmembrane helix</keyword>
<organism evidence="6 7">
    <name type="scientific">[Candida] arabinofermentans NRRL YB-2248</name>
    <dbReference type="NCBI Taxonomy" id="983967"/>
    <lineage>
        <taxon>Eukaryota</taxon>
        <taxon>Fungi</taxon>
        <taxon>Dikarya</taxon>
        <taxon>Ascomycota</taxon>
        <taxon>Saccharomycotina</taxon>
        <taxon>Pichiomycetes</taxon>
        <taxon>Pichiales</taxon>
        <taxon>Pichiaceae</taxon>
        <taxon>Ogataea</taxon>
        <taxon>Ogataea/Candida clade</taxon>
    </lineage>
</organism>
<dbReference type="SMART" id="SM00594">
    <property type="entry name" value="UAS"/>
    <property type="match status" value="1"/>
</dbReference>
<dbReference type="GO" id="GO:0005783">
    <property type="term" value="C:endoplasmic reticulum"/>
    <property type="evidence" value="ECO:0007669"/>
    <property type="project" value="TreeGrafter"/>
</dbReference>
<evidence type="ECO:0000256" key="4">
    <source>
        <dbReference type="SAM" id="Phobius"/>
    </source>
</evidence>
<feature type="region of interest" description="Disordered" evidence="3">
    <location>
        <begin position="55"/>
        <end position="75"/>
    </location>
</feature>
<evidence type="ECO:0000256" key="2">
    <source>
        <dbReference type="SAM" id="Coils"/>
    </source>
</evidence>
<dbReference type="SUPFAM" id="SSF46934">
    <property type="entry name" value="UBA-like"/>
    <property type="match status" value="1"/>
</dbReference>
<dbReference type="SUPFAM" id="SSF54236">
    <property type="entry name" value="Ubiquitin-like"/>
    <property type="match status" value="1"/>
</dbReference>